<comment type="catalytic activity">
    <reaction evidence="1">
        <text>[protein]-peptidylproline (omega=180) = [protein]-peptidylproline (omega=0)</text>
        <dbReference type="Rhea" id="RHEA:16237"/>
        <dbReference type="Rhea" id="RHEA-COMP:10747"/>
        <dbReference type="Rhea" id="RHEA-COMP:10748"/>
        <dbReference type="ChEBI" id="CHEBI:83833"/>
        <dbReference type="ChEBI" id="CHEBI:83834"/>
        <dbReference type="EC" id="5.2.1.8"/>
    </reaction>
</comment>
<dbReference type="PANTHER" id="PTHR47245">
    <property type="entry name" value="PEPTIDYLPROLYL ISOMERASE"/>
    <property type="match status" value="1"/>
</dbReference>
<name>X0TAH4_9ZZZZ</name>
<evidence type="ECO:0000256" key="2">
    <source>
        <dbReference type="ARBA" id="ARBA00013194"/>
    </source>
</evidence>
<dbReference type="InterPro" id="IPR050245">
    <property type="entry name" value="PrsA_foldase"/>
</dbReference>
<comment type="caution">
    <text evidence="7">The sequence shown here is derived from an EMBL/GenBank/DDBJ whole genome shotgun (WGS) entry which is preliminary data.</text>
</comment>
<dbReference type="EMBL" id="BARS01004873">
    <property type="protein sequence ID" value="GAF84331.1"/>
    <property type="molecule type" value="Genomic_DNA"/>
</dbReference>
<dbReference type="InterPro" id="IPR027304">
    <property type="entry name" value="Trigger_fact/SurA_dom_sf"/>
</dbReference>
<dbReference type="AlphaFoldDB" id="X0TAH4"/>
<organism evidence="7">
    <name type="scientific">marine sediment metagenome</name>
    <dbReference type="NCBI Taxonomy" id="412755"/>
    <lineage>
        <taxon>unclassified sequences</taxon>
        <taxon>metagenomes</taxon>
        <taxon>ecological metagenomes</taxon>
    </lineage>
</organism>
<evidence type="ECO:0000313" key="7">
    <source>
        <dbReference type="EMBL" id="GAF84331.1"/>
    </source>
</evidence>
<dbReference type="InterPro" id="IPR000297">
    <property type="entry name" value="PPIase_PpiC"/>
</dbReference>
<sequence length="262" mass="29622">APGQIDEYLDKAVESEVNRFAADYDGNVAKAQEAIEAMGFNDWQGFRDYQKKLILTQSYIRQKMTDGAPVTHGELLDYYNANKAERFEWKGTVEFSLIDIVVDKVEPVGSGKPAEQTAFDMAAELVKRIRQGEDFGELAKEHSHGRRAAMGGRWSAVTLGDLALPFDVLESHFPGMEPGKISDPIEAEGHVFIIKLESKTPGGYKSFEEVQDEIEAEVVVERRARQYEEMVSKLISQANISNLNEFWEYCIETAYRRRLSGR</sequence>
<protein>
    <recommendedName>
        <fullName evidence="2">peptidylprolyl isomerase</fullName>
        <ecNumber evidence="2">5.2.1.8</ecNumber>
    </recommendedName>
</protein>
<dbReference type="GO" id="GO:0003755">
    <property type="term" value="F:peptidyl-prolyl cis-trans isomerase activity"/>
    <property type="evidence" value="ECO:0007669"/>
    <property type="project" value="UniProtKB-KW"/>
</dbReference>
<dbReference type="PROSITE" id="PS50198">
    <property type="entry name" value="PPIC_PPIASE_2"/>
    <property type="match status" value="1"/>
</dbReference>
<dbReference type="InterPro" id="IPR046357">
    <property type="entry name" value="PPIase_dom_sf"/>
</dbReference>
<gene>
    <name evidence="7" type="ORF">S01H1_09537</name>
</gene>
<evidence type="ECO:0000259" key="6">
    <source>
        <dbReference type="PROSITE" id="PS50198"/>
    </source>
</evidence>
<keyword evidence="4" id="KW-0697">Rotamase</keyword>
<dbReference type="Gene3D" id="3.10.50.40">
    <property type="match status" value="1"/>
</dbReference>
<evidence type="ECO:0000256" key="1">
    <source>
        <dbReference type="ARBA" id="ARBA00000971"/>
    </source>
</evidence>
<reference evidence="7" key="1">
    <citation type="journal article" date="2014" name="Front. Microbiol.">
        <title>High frequency of phylogenetically diverse reductive dehalogenase-homologous genes in deep subseafloor sedimentary metagenomes.</title>
        <authorList>
            <person name="Kawai M."/>
            <person name="Futagami T."/>
            <person name="Toyoda A."/>
            <person name="Takaki Y."/>
            <person name="Nishi S."/>
            <person name="Hori S."/>
            <person name="Arai W."/>
            <person name="Tsubouchi T."/>
            <person name="Morono Y."/>
            <person name="Uchiyama I."/>
            <person name="Ito T."/>
            <person name="Fujiyama A."/>
            <person name="Inagaki F."/>
            <person name="Takami H."/>
        </authorList>
    </citation>
    <scope>NUCLEOTIDE SEQUENCE</scope>
    <source>
        <strain evidence="7">Expedition CK06-06</strain>
    </source>
</reference>
<keyword evidence="5" id="KW-0413">Isomerase</keyword>
<dbReference type="SUPFAM" id="SSF54534">
    <property type="entry name" value="FKBP-like"/>
    <property type="match status" value="1"/>
</dbReference>
<evidence type="ECO:0000256" key="3">
    <source>
        <dbReference type="ARBA" id="ARBA00022729"/>
    </source>
</evidence>
<evidence type="ECO:0000256" key="4">
    <source>
        <dbReference type="ARBA" id="ARBA00023110"/>
    </source>
</evidence>
<dbReference type="PANTHER" id="PTHR47245:SF1">
    <property type="entry name" value="FOLDASE PROTEIN PRSA"/>
    <property type="match status" value="1"/>
</dbReference>
<evidence type="ECO:0000256" key="5">
    <source>
        <dbReference type="ARBA" id="ARBA00023235"/>
    </source>
</evidence>
<keyword evidence="3" id="KW-0732">Signal</keyword>
<dbReference type="Pfam" id="PF00639">
    <property type="entry name" value="Rotamase"/>
    <property type="match status" value="1"/>
</dbReference>
<feature type="non-terminal residue" evidence="7">
    <location>
        <position position="1"/>
    </location>
</feature>
<dbReference type="SUPFAM" id="SSF109998">
    <property type="entry name" value="Triger factor/SurA peptide-binding domain-like"/>
    <property type="match status" value="1"/>
</dbReference>
<proteinExistence type="predicted"/>
<feature type="domain" description="PpiC" evidence="6">
    <location>
        <begin position="92"/>
        <end position="198"/>
    </location>
</feature>
<dbReference type="EC" id="5.2.1.8" evidence="2"/>
<dbReference type="Gene3D" id="1.10.4030.10">
    <property type="entry name" value="Porin chaperone SurA, peptide-binding domain"/>
    <property type="match status" value="1"/>
</dbReference>
<accession>X0TAH4</accession>